<dbReference type="GO" id="GO:0005524">
    <property type="term" value="F:ATP binding"/>
    <property type="evidence" value="ECO:0007669"/>
    <property type="project" value="InterPro"/>
</dbReference>
<dbReference type="GO" id="GO:0004252">
    <property type="term" value="F:serine-type endopeptidase activity"/>
    <property type="evidence" value="ECO:0007669"/>
    <property type="project" value="UniProtKB-UniRule"/>
</dbReference>
<dbReference type="GO" id="GO:0004176">
    <property type="term" value="F:ATP-dependent peptidase activity"/>
    <property type="evidence" value="ECO:0007669"/>
    <property type="project" value="UniProtKB-UniRule"/>
</dbReference>
<dbReference type="KEGG" id="ahe:Arch_0396"/>
<protein>
    <recommendedName>
        <fullName evidence="1">endopeptidase La</fullName>
        <ecNumber evidence="1">3.4.21.53</ecNumber>
    </recommendedName>
</protein>
<evidence type="ECO:0000256" key="1">
    <source>
        <dbReference type="PROSITE-ProRule" id="PRU01122"/>
    </source>
</evidence>
<keyword evidence="1" id="KW-0720">Serine protease</keyword>
<evidence type="ECO:0000259" key="3">
    <source>
        <dbReference type="PROSITE" id="PS51786"/>
    </source>
</evidence>
<keyword evidence="2" id="KW-1133">Transmembrane helix</keyword>
<feature type="domain" description="Lon proteolytic" evidence="3">
    <location>
        <begin position="252"/>
        <end position="349"/>
    </location>
</feature>
<dbReference type="eggNOG" id="COG3480">
    <property type="taxonomic scope" value="Bacteria"/>
</dbReference>
<dbReference type="Gene3D" id="3.30.230.10">
    <property type="match status" value="1"/>
</dbReference>
<keyword evidence="2" id="KW-0812">Transmembrane</keyword>
<dbReference type="GO" id="GO:0006508">
    <property type="term" value="P:proteolysis"/>
    <property type="evidence" value="ECO:0007669"/>
    <property type="project" value="UniProtKB-KW"/>
</dbReference>
<dbReference type="MEROPS" id="S16.012"/>
<feature type="transmembrane region" description="Helical" evidence="2">
    <location>
        <begin position="12"/>
        <end position="36"/>
    </location>
</feature>
<dbReference type="InterPro" id="IPR020568">
    <property type="entry name" value="Ribosomal_Su5_D2-typ_SF"/>
</dbReference>
<gene>
    <name evidence="4" type="ordered locus">Arch_0396</name>
</gene>
<proteinExistence type="inferred from homology"/>
<dbReference type="SUPFAM" id="SSF54211">
    <property type="entry name" value="Ribosomal protein S5 domain 2-like"/>
    <property type="match status" value="1"/>
</dbReference>
<comment type="similarity">
    <text evidence="1">Belongs to the peptidase S16 family.</text>
</comment>
<keyword evidence="5" id="KW-1185">Reference proteome</keyword>
<name>D7BMK1_ARCHD</name>
<dbReference type="PROSITE" id="PS51786">
    <property type="entry name" value="LON_PROTEOLYTIC"/>
    <property type="match status" value="1"/>
</dbReference>
<accession>D7BMK1</accession>
<dbReference type="OrthoDB" id="2356897at2"/>
<dbReference type="InterPro" id="IPR027065">
    <property type="entry name" value="Lon_Prtase"/>
</dbReference>
<dbReference type="AlphaFoldDB" id="D7BMK1"/>
<dbReference type="RefSeq" id="WP_013169648.1">
    <property type="nucleotide sequence ID" value="NC_014218.1"/>
</dbReference>
<dbReference type="InterPro" id="IPR008269">
    <property type="entry name" value="Lon_proteolytic"/>
</dbReference>
<evidence type="ECO:0000313" key="5">
    <source>
        <dbReference type="Proteomes" id="UP000000376"/>
    </source>
</evidence>
<dbReference type="STRING" id="644284.Arch_0396"/>
<keyword evidence="2" id="KW-0472">Membrane</keyword>
<dbReference type="Proteomes" id="UP000000376">
    <property type="component" value="Chromosome"/>
</dbReference>
<dbReference type="InterPro" id="IPR036034">
    <property type="entry name" value="PDZ_sf"/>
</dbReference>
<dbReference type="EMBL" id="CP002045">
    <property type="protein sequence ID" value="ADH92150.1"/>
    <property type="molecule type" value="Genomic_DNA"/>
</dbReference>
<evidence type="ECO:0000256" key="2">
    <source>
        <dbReference type="SAM" id="Phobius"/>
    </source>
</evidence>
<evidence type="ECO:0000313" key="4">
    <source>
        <dbReference type="EMBL" id="ADH92150.1"/>
    </source>
</evidence>
<dbReference type="SUPFAM" id="SSF50156">
    <property type="entry name" value="PDZ domain-like"/>
    <property type="match status" value="1"/>
</dbReference>
<dbReference type="PANTHER" id="PTHR10046">
    <property type="entry name" value="ATP DEPENDENT LON PROTEASE FAMILY MEMBER"/>
    <property type="match status" value="1"/>
</dbReference>
<sequence>MKKVSWPAKSPFIPGILFGLFAVATLVMPTSFIVMAPGPANDVTALYDGKRIVSISGQKPYPSDTHLYMTTVSAYGNPDTGASGGTVASALFDSSARVVPVRALYASEETNDAVSSRDHEMMKSSQETAAAVAMERAGLDVKMTLEITGSTNKNAQVNKGDIISAVQTPDMDKPQNIASFSQLSSALEKVKPGTGIKVTVIRDGKETVVPVTTVPRQPEFDGSVRPGSVMGVFITVTKLELPVQVSYLIDGIGGPSAGNIFSLALYDQLTPGSLGGKNSIAGTGAISWDGSIQPIGGINQKLAGANEAGVKNFLAPAANCSETRGHVPTGMNVWAVRTIDDSIQAAEAIANGDTSKLVPCSAVAAPKMRMGE</sequence>
<dbReference type="EC" id="3.4.21.53" evidence="1"/>
<organism evidence="4 5">
    <name type="scientific">Arcanobacterium haemolyticum (strain ATCC 9345 / DSM 20595 / CCM 5947 / CCUG 17215 / LMG 16163 / NBRC 15585 / NCTC 8452 / 11018)</name>
    <dbReference type="NCBI Taxonomy" id="644284"/>
    <lineage>
        <taxon>Bacteria</taxon>
        <taxon>Bacillati</taxon>
        <taxon>Actinomycetota</taxon>
        <taxon>Actinomycetes</taxon>
        <taxon>Actinomycetales</taxon>
        <taxon>Actinomycetaceae</taxon>
        <taxon>Arcanobacterium</taxon>
    </lineage>
</organism>
<dbReference type="Pfam" id="PF05362">
    <property type="entry name" value="Lon_C"/>
    <property type="match status" value="1"/>
</dbReference>
<dbReference type="HOGENOM" id="CLU_042037_1_0_11"/>
<comment type="catalytic activity">
    <reaction evidence="1">
        <text>Hydrolysis of proteins in presence of ATP.</text>
        <dbReference type="EC" id="3.4.21.53"/>
    </reaction>
</comment>
<reference evidence="4 5" key="1">
    <citation type="journal article" date="2010" name="Stand. Genomic Sci.">
        <title>Complete genome sequence of Arcanobacterium haemolyticum type strain (11018).</title>
        <authorList>
            <person name="Yasawong M."/>
            <person name="Teshima H."/>
            <person name="Lapidus A."/>
            <person name="Nolan M."/>
            <person name="Lucas S."/>
            <person name="Glavina Del Rio T."/>
            <person name="Tice H."/>
            <person name="Cheng J."/>
            <person name="Bruce D."/>
            <person name="Detter C."/>
            <person name="Tapia R."/>
            <person name="Han C."/>
            <person name="Goodwin L."/>
            <person name="Pitluck S."/>
            <person name="Liolios K."/>
            <person name="Ivanova N."/>
            <person name="Mavromatis K."/>
            <person name="Mikhailova N."/>
            <person name="Pati A."/>
            <person name="Chen A."/>
            <person name="Palaniappan K."/>
            <person name="Land M."/>
            <person name="Hauser L."/>
            <person name="Chang Y."/>
            <person name="Jeffries C."/>
            <person name="Rohde M."/>
            <person name="Sikorski J."/>
            <person name="Pukall R."/>
            <person name="Goker M."/>
            <person name="Woyke T."/>
            <person name="Bristow J."/>
            <person name="Eisen J."/>
            <person name="Markowitz V."/>
            <person name="Hugenholtz P."/>
            <person name="Kyrpides N."/>
            <person name="Klenk H."/>
        </authorList>
    </citation>
    <scope>NUCLEOTIDE SEQUENCE [LARGE SCALE GENOMIC DNA]</scope>
    <source>
        <strain evidence="5">ATCC 9345 / DSM 20595 / CCUG 17215 / LMG 16163 / NBRC 15585 / NCTC 8452 / 11018</strain>
    </source>
</reference>
<keyword evidence="1" id="KW-0378">Hydrolase</keyword>
<feature type="active site" evidence="1">
    <location>
        <position position="256"/>
    </location>
</feature>
<dbReference type="InterPro" id="IPR014721">
    <property type="entry name" value="Ribsml_uS5_D2-typ_fold_subgr"/>
</dbReference>
<keyword evidence="1" id="KW-0645">Protease</keyword>
<feature type="active site" evidence="1">
    <location>
        <position position="301"/>
    </location>
</feature>
<dbReference type="GO" id="GO:0030163">
    <property type="term" value="P:protein catabolic process"/>
    <property type="evidence" value="ECO:0007669"/>
    <property type="project" value="InterPro"/>
</dbReference>